<evidence type="ECO:0000313" key="1">
    <source>
        <dbReference type="EMBL" id="BCM87862.1"/>
    </source>
</evidence>
<gene>
    <name evidence="1" type="ORF">mvi_63230</name>
</gene>
<organism evidence="1 2">
    <name type="scientific">Methylobacterium indicum</name>
    <dbReference type="NCBI Taxonomy" id="1775910"/>
    <lineage>
        <taxon>Bacteria</taxon>
        <taxon>Pseudomonadati</taxon>
        <taxon>Pseudomonadota</taxon>
        <taxon>Alphaproteobacteria</taxon>
        <taxon>Hyphomicrobiales</taxon>
        <taxon>Methylobacteriaceae</taxon>
        <taxon>Methylobacterium</taxon>
    </lineage>
</organism>
<dbReference type="RefSeq" id="WP_207183873.1">
    <property type="nucleotide sequence ID" value="NZ_AP024147.1"/>
</dbReference>
<accession>A0A8H8X0X9</accession>
<dbReference type="AlphaFoldDB" id="A0A8H8X0X9"/>
<reference evidence="1" key="1">
    <citation type="submission" date="2020-11" db="EMBL/GenBank/DDBJ databases">
        <title>Complete genome sequence of a novel pathogenic Methylobacterium strain isolated from rice in Vietnam.</title>
        <authorList>
            <person name="Lai K."/>
            <person name="Okazaki S."/>
            <person name="Higashi K."/>
            <person name="Mori H."/>
            <person name="Toyoda A."/>
            <person name="Kurokawa K."/>
        </authorList>
    </citation>
    <scope>NUCLEOTIDE SEQUENCE</scope>
    <source>
        <strain evidence="1">VL1</strain>
        <plasmid evidence="1">pVL1_2</plasmid>
    </source>
</reference>
<keyword evidence="1" id="KW-0614">Plasmid</keyword>
<dbReference type="Proteomes" id="UP000663508">
    <property type="component" value="Plasmid pVL1_2"/>
</dbReference>
<name>A0A8H8X0X9_9HYPH</name>
<protein>
    <submittedName>
        <fullName evidence="1">Uncharacterized protein</fullName>
    </submittedName>
</protein>
<geneLocation type="plasmid" evidence="1 2">
    <name>pVL1_2</name>
</geneLocation>
<dbReference type="KEGG" id="mind:mvi_63230"/>
<sequence length="307" mass="34095">MQLNAFDAILGEPRAPVRQVMARGVGDDSPELSEFKKLIERGRVGFFSRAVKVTPAIARFLLANNPDNRKMKRVLVRSIRDDILAGKWKCNGETIIVSREGLLNDGQNRLSAIVLAKVPVIANMAFGVERESRMTVDTNQSGRSPSDRLTMNGIPNSGYVSRIASVLAMVETGRSWRPNNSSSKESTEVAHRYLTQIETAIENINRQSAKLLGSPGLLGALHVRISMAASDQDQVNEFFRSLLQGDSLHQHSPIFQVRNRLMQSRISRAPLHEDHVAELVIRAWNNRTSVAQVSFVKVLGKIPEILP</sequence>
<evidence type="ECO:0000313" key="2">
    <source>
        <dbReference type="Proteomes" id="UP000663508"/>
    </source>
</evidence>
<dbReference type="EMBL" id="AP024147">
    <property type="protein sequence ID" value="BCM87862.1"/>
    <property type="molecule type" value="Genomic_DNA"/>
</dbReference>
<proteinExistence type="predicted"/>